<feature type="transmembrane region" description="Helical" evidence="6">
    <location>
        <begin position="65"/>
        <end position="84"/>
    </location>
</feature>
<comment type="caution">
    <text evidence="8">The sequence shown here is derived from an EMBL/GenBank/DDBJ whole genome shotgun (WGS) entry which is preliminary data.</text>
</comment>
<dbReference type="InterPro" id="IPR007430">
    <property type="entry name" value="VirB8"/>
</dbReference>
<evidence type="ECO:0000256" key="5">
    <source>
        <dbReference type="SAM" id="MobiDB-lite"/>
    </source>
</evidence>
<dbReference type="InterPro" id="IPR032710">
    <property type="entry name" value="NTF2-like_dom_sf"/>
</dbReference>
<keyword evidence="2 6" id="KW-0812">Transmembrane</keyword>
<dbReference type="Gene3D" id="3.10.450.230">
    <property type="entry name" value="VirB8 protein"/>
    <property type="match status" value="1"/>
</dbReference>
<comment type="subcellular location">
    <subcellularLocation>
        <location evidence="1">Membrane</location>
        <topology evidence="1">Single-pass membrane protein</topology>
    </subcellularLocation>
</comment>
<dbReference type="CDD" id="cd16425">
    <property type="entry name" value="TrbF"/>
    <property type="match status" value="1"/>
</dbReference>
<evidence type="ECO:0000256" key="1">
    <source>
        <dbReference type="ARBA" id="ARBA00004167"/>
    </source>
</evidence>
<evidence type="ECO:0000313" key="9">
    <source>
        <dbReference type="Proteomes" id="UP000228593"/>
    </source>
</evidence>
<feature type="region of interest" description="Disordered" evidence="5">
    <location>
        <begin position="15"/>
        <end position="39"/>
    </location>
</feature>
<name>A0A2G8SYM2_9BURK</name>
<dbReference type="InterPro" id="IPR035658">
    <property type="entry name" value="TrbF"/>
</dbReference>
<evidence type="ECO:0000256" key="3">
    <source>
        <dbReference type="ARBA" id="ARBA00022989"/>
    </source>
</evidence>
<organism evidence="8 9">
    <name type="scientific">Massilia psychrophila</name>
    <dbReference type="NCBI Taxonomy" id="1603353"/>
    <lineage>
        <taxon>Bacteria</taxon>
        <taxon>Pseudomonadati</taxon>
        <taxon>Pseudomonadota</taxon>
        <taxon>Betaproteobacteria</taxon>
        <taxon>Burkholderiales</taxon>
        <taxon>Oxalobacteraceae</taxon>
        <taxon>Telluria group</taxon>
        <taxon>Massilia</taxon>
    </lineage>
</organism>
<evidence type="ECO:0000256" key="6">
    <source>
        <dbReference type="SAM" id="Phobius"/>
    </source>
</evidence>
<dbReference type="GO" id="GO:0016020">
    <property type="term" value="C:membrane"/>
    <property type="evidence" value="ECO:0007669"/>
    <property type="project" value="UniProtKB-SubCell"/>
</dbReference>
<dbReference type="OrthoDB" id="9778195at2"/>
<evidence type="ECO:0000313" key="8">
    <source>
        <dbReference type="EMBL" id="PIL38897.1"/>
    </source>
</evidence>
<reference evidence="8 9" key="1">
    <citation type="submission" date="2017-10" db="EMBL/GenBank/DDBJ databases">
        <title>Massilia psychrophilum sp. nov., a novel purple-pigmented bacterium isolated from Tianshan glacier, Xinjiang Municipality, China.</title>
        <authorList>
            <person name="Wang H."/>
        </authorList>
    </citation>
    <scope>NUCLEOTIDE SEQUENCE [LARGE SCALE GENOMIC DNA]</scope>
    <source>
        <strain evidence="8 9">JCM 30813</strain>
    </source>
</reference>
<evidence type="ECO:0000256" key="2">
    <source>
        <dbReference type="ARBA" id="ARBA00022692"/>
    </source>
</evidence>
<keyword evidence="3 6" id="KW-1133">Transmembrane helix</keyword>
<dbReference type="Pfam" id="PF04335">
    <property type="entry name" value="VirB8"/>
    <property type="match status" value="1"/>
</dbReference>
<evidence type="ECO:0000259" key="7">
    <source>
        <dbReference type="Pfam" id="PF04335"/>
    </source>
</evidence>
<dbReference type="AlphaFoldDB" id="A0A2G8SYM2"/>
<protein>
    <submittedName>
        <fullName evidence="8">Conjugal transfer protein TrbF</fullName>
    </submittedName>
</protein>
<keyword evidence="9" id="KW-1185">Reference proteome</keyword>
<evidence type="ECO:0000256" key="4">
    <source>
        <dbReference type="ARBA" id="ARBA00023136"/>
    </source>
</evidence>
<dbReference type="Proteomes" id="UP000228593">
    <property type="component" value="Unassembled WGS sequence"/>
</dbReference>
<feature type="domain" description="Bacterial virulence protein VirB8" evidence="7">
    <location>
        <begin position="45"/>
        <end position="256"/>
    </location>
</feature>
<accession>A0A2G8SYM2</accession>
<feature type="compositionally biased region" description="Basic and acidic residues" evidence="5">
    <location>
        <begin position="15"/>
        <end position="24"/>
    </location>
</feature>
<keyword evidence="4 6" id="KW-0472">Membrane</keyword>
<sequence>MNIAEAIRNLMVKRPAGDQREQRGDSAPVVGGRREAESENPYVSARRTWNDLTAASAASRQMWQLMGLLAMLISLAGVGGMIYIGSQSKFVPYVVQVDKLGQAAAVAPAERAAVADPAVVRASVAAWIGDVRMVTPDVALQRKAVFRAYSMLAPNDPATAKANEWLNGTADSSPFKRAEKETVSVEIDTVLAQTPDTWQVDWIETARDRQGVLKGQPQRWRGLVTVYTVPAAADTTEQQMRDNPLGIHVRNFAWSKQI</sequence>
<proteinExistence type="predicted"/>
<dbReference type="EMBL" id="PDOB01000027">
    <property type="protein sequence ID" value="PIL38897.1"/>
    <property type="molecule type" value="Genomic_DNA"/>
</dbReference>
<gene>
    <name evidence="8" type="ORF">CR103_15675</name>
</gene>
<dbReference type="NCBIfam" id="NF010462">
    <property type="entry name" value="PRK13887.1"/>
    <property type="match status" value="1"/>
</dbReference>
<dbReference type="SUPFAM" id="SSF54427">
    <property type="entry name" value="NTF2-like"/>
    <property type="match status" value="1"/>
</dbReference>